<evidence type="ECO:0000313" key="6">
    <source>
        <dbReference type="Proteomes" id="UP000767854"/>
    </source>
</evidence>
<evidence type="ECO:0000313" key="5">
    <source>
        <dbReference type="EMBL" id="MBM7561720.1"/>
    </source>
</evidence>
<feature type="region of interest" description="Disordered" evidence="1">
    <location>
        <begin position="228"/>
        <end position="252"/>
    </location>
</feature>
<sequence>MKHKIGLLLAILLVLSPFVSHADTFPKATSNFYVNDFADILSQETEAEIMGISVPLAEKTGAQIVVVTLESLDGETIESYARGLFLDWGIGDSEKHNGLLLLVTMEERQARIEVGYGLEGALPDGKTGRIQDDYLIEHFQASRYNDGIMGTYLALSEAVYDEYGLNSEDIQVKSNFYSPAATGSDEEGITFFDIILGIIVAILVLLDIIFNRGRLTMMVVHMAGRSGKGSSGGGGFGGGGGRSGGGGSTRGW</sequence>
<dbReference type="EMBL" id="JAFBDT010000007">
    <property type="protein sequence ID" value="MBM7561720.1"/>
    <property type="molecule type" value="Genomic_DNA"/>
</dbReference>
<reference evidence="5 6" key="1">
    <citation type="submission" date="2021-01" db="EMBL/GenBank/DDBJ databases">
        <title>Genomic Encyclopedia of Type Strains, Phase IV (KMG-IV): sequencing the most valuable type-strain genomes for metagenomic binning, comparative biology and taxonomic classification.</title>
        <authorList>
            <person name="Goeker M."/>
        </authorList>
    </citation>
    <scope>NUCLEOTIDE SEQUENCE [LARGE SCALE GENOMIC DNA]</scope>
    <source>
        <strain evidence="5 6">DSM 24436</strain>
    </source>
</reference>
<name>A0ABS2MQN9_9FIRM</name>
<evidence type="ECO:0000256" key="3">
    <source>
        <dbReference type="SAM" id="SignalP"/>
    </source>
</evidence>
<accession>A0ABS2MQN9</accession>
<dbReference type="Gene3D" id="3.10.310.50">
    <property type="match status" value="1"/>
</dbReference>
<evidence type="ECO:0000256" key="1">
    <source>
        <dbReference type="SAM" id="MobiDB-lite"/>
    </source>
</evidence>
<dbReference type="Proteomes" id="UP000767854">
    <property type="component" value="Unassembled WGS sequence"/>
</dbReference>
<evidence type="ECO:0000259" key="4">
    <source>
        <dbReference type="Pfam" id="PF04536"/>
    </source>
</evidence>
<feature type="domain" description="TPM" evidence="4">
    <location>
        <begin position="34"/>
        <end position="156"/>
    </location>
</feature>
<gene>
    <name evidence="5" type="ORF">JOC49_001261</name>
</gene>
<dbReference type="Pfam" id="PF04536">
    <property type="entry name" value="TPM_phosphatase"/>
    <property type="match status" value="1"/>
</dbReference>
<keyword evidence="2" id="KW-0472">Membrane</keyword>
<feature type="chain" id="PRO_5046738149" description="TPM domain-containing protein" evidence="3">
    <location>
        <begin position="23"/>
        <end position="252"/>
    </location>
</feature>
<dbReference type="PANTHER" id="PTHR30373">
    <property type="entry name" value="UPF0603 PROTEIN YGCG"/>
    <property type="match status" value="1"/>
</dbReference>
<feature type="signal peptide" evidence="3">
    <location>
        <begin position="1"/>
        <end position="22"/>
    </location>
</feature>
<organism evidence="5 6">
    <name type="scientific">Fusibacter tunisiensis</name>
    <dbReference type="NCBI Taxonomy" id="1008308"/>
    <lineage>
        <taxon>Bacteria</taxon>
        <taxon>Bacillati</taxon>
        <taxon>Bacillota</taxon>
        <taxon>Clostridia</taxon>
        <taxon>Eubacteriales</taxon>
        <taxon>Eubacteriales Family XII. Incertae Sedis</taxon>
        <taxon>Fusibacter</taxon>
    </lineage>
</organism>
<keyword evidence="2" id="KW-1133">Transmembrane helix</keyword>
<keyword evidence="2" id="KW-0812">Transmembrane</keyword>
<keyword evidence="3" id="KW-0732">Signal</keyword>
<dbReference type="RefSeq" id="WP_204663497.1">
    <property type="nucleotide sequence ID" value="NZ_JAFBDT010000007.1"/>
</dbReference>
<dbReference type="InterPro" id="IPR007621">
    <property type="entry name" value="TPM_dom"/>
</dbReference>
<protein>
    <recommendedName>
        <fullName evidence="4">TPM domain-containing protein</fullName>
    </recommendedName>
</protein>
<evidence type="ECO:0000256" key="2">
    <source>
        <dbReference type="SAM" id="Phobius"/>
    </source>
</evidence>
<keyword evidence="6" id="KW-1185">Reference proteome</keyword>
<dbReference type="PANTHER" id="PTHR30373:SF2">
    <property type="entry name" value="UPF0603 PROTEIN YGCG"/>
    <property type="match status" value="1"/>
</dbReference>
<comment type="caution">
    <text evidence="5">The sequence shown here is derived from an EMBL/GenBank/DDBJ whole genome shotgun (WGS) entry which is preliminary data.</text>
</comment>
<feature type="transmembrane region" description="Helical" evidence="2">
    <location>
        <begin position="189"/>
        <end position="210"/>
    </location>
</feature>
<proteinExistence type="predicted"/>